<dbReference type="GO" id="GO:0016779">
    <property type="term" value="F:nucleotidyltransferase activity"/>
    <property type="evidence" value="ECO:0007669"/>
    <property type="project" value="UniProtKB-KW"/>
</dbReference>
<dbReference type="VEuPathDB" id="AmoebaDB:EHI5A_094540"/>
<organism evidence="4 5">
    <name type="scientific">Entamoeba histolytica</name>
    <dbReference type="NCBI Taxonomy" id="5759"/>
    <lineage>
        <taxon>Eukaryota</taxon>
        <taxon>Amoebozoa</taxon>
        <taxon>Evosea</taxon>
        <taxon>Archamoebae</taxon>
        <taxon>Mastigamoebida</taxon>
        <taxon>Entamoebidae</taxon>
        <taxon>Entamoeba</taxon>
    </lineage>
</organism>
<evidence type="ECO:0000259" key="3">
    <source>
        <dbReference type="Pfam" id="PF01467"/>
    </source>
</evidence>
<dbReference type="VEuPathDB" id="AmoebaDB:EHI7A_059320"/>
<dbReference type="OMA" id="WGIDCRV"/>
<evidence type="ECO:0000313" key="4">
    <source>
        <dbReference type="EMBL" id="GAT93168.1"/>
    </source>
</evidence>
<evidence type="ECO:0000256" key="2">
    <source>
        <dbReference type="ARBA" id="ARBA00022695"/>
    </source>
</evidence>
<protein>
    <submittedName>
        <fullName evidence="4">Cytidylyltransferase putative</fullName>
    </submittedName>
</protein>
<dbReference type="EMBL" id="BDEQ01000001">
    <property type="protein sequence ID" value="GAT93168.1"/>
    <property type="molecule type" value="Genomic_DNA"/>
</dbReference>
<dbReference type="InterPro" id="IPR050385">
    <property type="entry name" value="Archaeal_FAD_synthase"/>
</dbReference>
<feature type="domain" description="Cytidyltransferase-like" evidence="3">
    <location>
        <begin position="28"/>
        <end position="158"/>
    </location>
</feature>
<keyword evidence="2 4" id="KW-0548">Nucleotidyltransferase</keyword>
<evidence type="ECO:0000256" key="1">
    <source>
        <dbReference type="ARBA" id="ARBA00022679"/>
    </source>
</evidence>
<dbReference type="Gene3D" id="3.40.50.620">
    <property type="entry name" value="HUPs"/>
    <property type="match status" value="1"/>
</dbReference>
<dbReference type="Pfam" id="PF01467">
    <property type="entry name" value="CTP_transf_like"/>
    <property type="match status" value="1"/>
</dbReference>
<dbReference type="PANTHER" id="PTHR43793:SF1">
    <property type="entry name" value="FAD SYNTHASE"/>
    <property type="match status" value="1"/>
</dbReference>
<dbReference type="InterPro" id="IPR014729">
    <property type="entry name" value="Rossmann-like_a/b/a_fold"/>
</dbReference>
<dbReference type="InterPro" id="IPR004821">
    <property type="entry name" value="Cyt_trans-like"/>
</dbReference>
<accession>A0A5K1USM2</accession>
<dbReference type="NCBIfam" id="TIGR00125">
    <property type="entry name" value="cyt_tran_rel"/>
    <property type="match status" value="1"/>
</dbReference>
<dbReference type="AlphaFoldDB" id="A0A5K1USM2"/>
<keyword evidence="1 4" id="KW-0808">Transferase</keyword>
<gene>
    <name evidence="4" type="ORF">CL6EHI_198800</name>
</gene>
<dbReference type="SUPFAM" id="SSF52374">
    <property type="entry name" value="Nucleotidylyl transferase"/>
    <property type="match status" value="1"/>
</dbReference>
<comment type="caution">
    <text evidence="4">The sequence shown here is derived from an EMBL/GenBank/DDBJ whole genome shotgun (WGS) entry which is preliminary data.</text>
</comment>
<dbReference type="VEuPathDB" id="AmoebaDB:EHI_198800"/>
<dbReference type="VEuPathDB" id="AmoebaDB:KM1_113840"/>
<name>A0A5K1USM2_ENTHI</name>
<reference evidence="4 5" key="1">
    <citation type="submission" date="2016-05" db="EMBL/GenBank/DDBJ databases">
        <title>First whole genome sequencing of Entamoeba histolytica HM1:IMSS-clone-6.</title>
        <authorList>
            <person name="Mukherjee Avik.K."/>
            <person name="Izumyama S."/>
            <person name="Nakada-Tsukui K."/>
            <person name="Nozaki T."/>
        </authorList>
    </citation>
    <scope>NUCLEOTIDE SEQUENCE [LARGE SCALE GENOMIC DNA]</scope>
    <source>
        <strain evidence="4 5">HM1:IMSS clone 6</strain>
    </source>
</reference>
<dbReference type="Proteomes" id="UP000078387">
    <property type="component" value="Unassembled WGS sequence"/>
</dbReference>
<proteinExistence type="predicted"/>
<sequence length="168" mass="19447">MKGKTKQTKQILHDLKERFGEGPYEVMIAGTFDLIHPGHIHFIQEAAQFGRVIVIIARDSVVKRIKQRETVLDEKMRQSIVEGIKGVSEVVLGCENGNWYEPILKRNPHLFLMGFNQPGDLFRFEKVIHEKGGRTIFRRSNSMEKSYSLQSSSQIRRRVIEIVNNKIQ</sequence>
<evidence type="ECO:0000313" key="5">
    <source>
        <dbReference type="Proteomes" id="UP000078387"/>
    </source>
</evidence>
<dbReference type="PANTHER" id="PTHR43793">
    <property type="entry name" value="FAD SYNTHASE"/>
    <property type="match status" value="1"/>
</dbReference>